<dbReference type="AlphaFoldDB" id="A0A1C4U1J4"/>
<dbReference type="RefSeq" id="WP_157745741.1">
    <property type="nucleotide sequence ID" value="NZ_LT607410.1"/>
</dbReference>
<protein>
    <submittedName>
        <fullName evidence="2">Uncharacterized protein</fullName>
    </submittedName>
</protein>
<gene>
    <name evidence="2" type="ORF">GA0074696_0045</name>
</gene>
<evidence type="ECO:0000313" key="3">
    <source>
        <dbReference type="Proteomes" id="UP000198228"/>
    </source>
</evidence>
<feature type="transmembrane region" description="Helical" evidence="1">
    <location>
        <begin position="117"/>
        <end position="142"/>
    </location>
</feature>
<keyword evidence="1" id="KW-1133">Transmembrane helix</keyword>
<sequence length="304" mass="33419">MEQSPSVGERGAAGVAARGESSSREAQWWSEHRVAQLALALTLIPAVVAAVRVYVVSNGDEVVLKSVAASLNVQALMLGTYLPVLPMILIVAGFTALSRSGTQLRERFGDSQALTMIYGTMLVGLLLLDLIYAIAIAVLFLLELNALRRRWIRANRERGAGQEGQEDREAWRKRIRNDLKGLLFQIEGPGGRRAALLAIGLLLVMWEGMWLPANVIGLKGKAWPETAFIIGQTDELTTLLYEDSAAVRTVPTADVVTRIPCGTFIKLSEALGRPVYTYFFPLTVKPKPQPRCDEIVEKWPGRPK</sequence>
<reference evidence="2 3" key="1">
    <citation type="submission" date="2016-06" db="EMBL/GenBank/DDBJ databases">
        <authorList>
            <person name="Kjaerup R.B."/>
            <person name="Dalgaard T.S."/>
            <person name="Juul-Madsen H.R."/>
        </authorList>
    </citation>
    <scope>NUCLEOTIDE SEQUENCE [LARGE SCALE GENOMIC DNA]</scope>
    <source>
        <strain evidence="2 3">DSM 43821</strain>
    </source>
</reference>
<dbReference type="EMBL" id="LT607410">
    <property type="protein sequence ID" value="SCE65573.1"/>
    <property type="molecule type" value="Genomic_DNA"/>
</dbReference>
<organism evidence="2 3">
    <name type="scientific">Micromonospora purpureochromogenes</name>
    <dbReference type="NCBI Taxonomy" id="47872"/>
    <lineage>
        <taxon>Bacteria</taxon>
        <taxon>Bacillati</taxon>
        <taxon>Actinomycetota</taxon>
        <taxon>Actinomycetes</taxon>
        <taxon>Micromonosporales</taxon>
        <taxon>Micromonosporaceae</taxon>
        <taxon>Micromonospora</taxon>
    </lineage>
</organism>
<evidence type="ECO:0000313" key="2">
    <source>
        <dbReference type="EMBL" id="SCE65573.1"/>
    </source>
</evidence>
<dbReference type="Proteomes" id="UP000198228">
    <property type="component" value="Chromosome I"/>
</dbReference>
<keyword evidence="1" id="KW-0812">Transmembrane</keyword>
<proteinExistence type="predicted"/>
<evidence type="ECO:0000256" key="1">
    <source>
        <dbReference type="SAM" id="Phobius"/>
    </source>
</evidence>
<feature type="transmembrane region" description="Helical" evidence="1">
    <location>
        <begin position="75"/>
        <end position="97"/>
    </location>
</feature>
<feature type="transmembrane region" description="Helical" evidence="1">
    <location>
        <begin position="34"/>
        <end position="55"/>
    </location>
</feature>
<name>A0A1C4U1J4_9ACTN</name>
<accession>A0A1C4U1J4</accession>
<keyword evidence="1" id="KW-0472">Membrane</keyword>